<accession>A0A183L3F9</accession>
<dbReference type="Proteomes" id="UP000279833">
    <property type="component" value="Unassembled WGS sequence"/>
</dbReference>
<reference evidence="3" key="1">
    <citation type="submission" date="2016-06" db="UniProtKB">
        <authorList>
            <consortium name="WormBaseParasite"/>
        </authorList>
    </citation>
    <scope>IDENTIFICATION</scope>
</reference>
<name>A0A183L3F9_9TREM</name>
<proteinExistence type="predicted"/>
<evidence type="ECO:0000313" key="2">
    <source>
        <dbReference type="Proteomes" id="UP000279833"/>
    </source>
</evidence>
<sequence>MNVAELIMEYIVQENHLFGSNLNHHIDVSSIGSGSRSSVTVPLAQFNSDRLNINNLHGLDDEVIFGNSSTDFESDFNEDNQNMENNNLGINKHNGNNNFNDNSDYSFIKQPVIHVKLIHFMHQSNSSKVTLSSLNNFINLNLPRLLMQSNNMHIFVQFEETLDPGFMLLGTRQQGVLVILRELVLPGGFDLVSP</sequence>
<keyword evidence="2" id="KW-1185">Reference proteome</keyword>
<organism evidence="3">
    <name type="scientific">Schistosoma curassoni</name>
    <dbReference type="NCBI Taxonomy" id="6186"/>
    <lineage>
        <taxon>Eukaryota</taxon>
        <taxon>Metazoa</taxon>
        <taxon>Spiralia</taxon>
        <taxon>Lophotrochozoa</taxon>
        <taxon>Platyhelminthes</taxon>
        <taxon>Trematoda</taxon>
        <taxon>Digenea</taxon>
        <taxon>Strigeidida</taxon>
        <taxon>Schistosomatoidea</taxon>
        <taxon>Schistosomatidae</taxon>
        <taxon>Schistosoma</taxon>
    </lineage>
</organism>
<evidence type="ECO:0000313" key="3">
    <source>
        <dbReference type="WBParaSite" id="SCUD_0002187001-mRNA-1"/>
    </source>
</evidence>
<dbReference type="EMBL" id="UZAK01047655">
    <property type="protein sequence ID" value="VDP76835.1"/>
    <property type="molecule type" value="Genomic_DNA"/>
</dbReference>
<gene>
    <name evidence="1" type="ORF">SCUD_LOCUS21867</name>
</gene>
<reference evidence="1 2" key="2">
    <citation type="submission" date="2018-11" db="EMBL/GenBank/DDBJ databases">
        <authorList>
            <consortium name="Pathogen Informatics"/>
        </authorList>
    </citation>
    <scope>NUCLEOTIDE SEQUENCE [LARGE SCALE GENOMIC DNA]</scope>
    <source>
        <strain evidence="1">Dakar</strain>
        <strain evidence="2">Dakar, Senegal</strain>
    </source>
</reference>
<evidence type="ECO:0000313" key="1">
    <source>
        <dbReference type="EMBL" id="VDP76835.1"/>
    </source>
</evidence>
<dbReference type="WBParaSite" id="SCUD_0002187001-mRNA-1">
    <property type="protein sequence ID" value="SCUD_0002187001-mRNA-1"/>
    <property type="gene ID" value="SCUD_0002187001"/>
</dbReference>
<protein>
    <submittedName>
        <fullName evidence="1 3">Uncharacterized protein</fullName>
    </submittedName>
</protein>
<dbReference type="AlphaFoldDB" id="A0A183L3F9"/>